<dbReference type="AlphaFoldDB" id="A0AAD9K1W5"/>
<evidence type="ECO:0000313" key="1">
    <source>
        <dbReference type="EMBL" id="KAK2163244.1"/>
    </source>
</evidence>
<name>A0AAD9K1W5_9ANNE</name>
<evidence type="ECO:0000313" key="2">
    <source>
        <dbReference type="Proteomes" id="UP001208570"/>
    </source>
</evidence>
<keyword evidence="2" id="KW-1185">Reference proteome</keyword>
<protein>
    <submittedName>
        <fullName evidence="1">Uncharacterized protein</fullName>
    </submittedName>
</protein>
<reference evidence="1" key="1">
    <citation type="journal article" date="2023" name="Mol. Biol. Evol.">
        <title>Third-Generation Sequencing Reveals the Adaptive Role of the Epigenome in Three Deep-Sea Polychaetes.</title>
        <authorList>
            <person name="Perez M."/>
            <person name="Aroh O."/>
            <person name="Sun Y."/>
            <person name="Lan Y."/>
            <person name="Juniper S.K."/>
            <person name="Young C.R."/>
            <person name="Angers B."/>
            <person name="Qian P.Y."/>
        </authorList>
    </citation>
    <scope>NUCLEOTIDE SEQUENCE</scope>
    <source>
        <strain evidence="1">P08H-3</strain>
    </source>
</reference>
<proteinExistence type="predicted"/>
<gene>
    <name evidence="1" type="ORF">LSH36_83g03012</name>
</gene>
<dbReference type="Proteomes" id="UP001208570">
    <property type="component" value="Unassembled WGS sequence"/>
</dbReference>
<accession>A0AAD9K1W5</accession>
<comment type="caution">
    <text evidence="1">The sequence shown here is derived from an EMBL/GenBank/DDBJ whole genome shotgun (WGS) entry which is preliminary data.</text>
</comment>
<sequence length="105" mass="11098">MSSLTKDELLLSSDSSSFLTSLSLTSIIGSVSHSDEVVASFCVRGNISSVNSTLLRLTRRARGRLRLLSALGSFLGSVLATVDPEEIRSPDKAAGSLSTILSVFH</sequence>
<dbReference type="EMBL" id="JAODUP010000083">
    <property type="protein sequence ID" value="KAK2163244.1"/>
    <property type="molecule type" value="Genomic_DNA"/>
</dbReference>
<organism evidence="1 2">
    <name type="scientific">Paralvinella palmiformis</name>
    <dbReference type="NCBI Taxonomy" id="53620"/>
    <lineage>
        <taxon>Eukaryota</taxon>
        <taxon>Metazoa</taxon>
        <taxon>Spiralia</taxon>
        <taxon>Lophotrochozoa</taxon>
        <taxon>Annelida</taxon>
        <taxon>Polychaeta</taxon>
        <taxon>Sedentaria</taxon>
        <taxon>Canalipalpata</taxon>
        <taxon>Terebellida</taxon>
        <taxon>Terebelliformia</taxon>
        <taxon>Alvinellidae</taxon>
        <taxon>Paralvinella</taxon>
    </lineage>
</organism>